<gene>
    <name evidence="1" type="ORF">CLIB1444_02S09560</name>
</gene>
<reference evidence="1" key="1">
    <citation type="submission" date="2022-06" db="EMBL/GenBank/DDBJ databases">
        <authorList>
            <person name="Legras J.-L."/>
            <person name="Devillers H."/>
            <person name="Grondin C."/>
        </authorList>
    </citation>
    <scope>NUCLEOTIDE SEQUENCE</scope>
    <source>
        <strain evidence="1">CLIB 1444</strain>
    </source>
</reference>
<organism evidence="1 2">
    <name type="scientific">[Candida] jaroonii</name>
    <dbReference type="NCBI Taxonomy" id="467808"/>
    <lineage>
        <taxon>Eukaryota</taxon>
        <taxon>Fungi</taxon>
        <taxon>Dikarya</taxon>
        <taxon>Ascomycota</taxon>
        <taxon>Saccharomycotina</taxon>
        <taxon>Pichiomycetes</taxon>
        <taxon>Debaryomycetaceae</taxon>
        <taxon>Yamadazyma</taxon>
    </lineage>
</organism>
<comment type="caution">
    <text evidence="1">The sequence shown here is derived from an EMBL/GenBank/DDBJ whole genome shotgun (WGS) entry which is preliminary data.</text>
</comment>
<proteinExistence type="predicted"/>
<evidence type="ECO:0000313" key="2">
    <source>
        <dbReference type="Proteomes" id="UP001152531"/>
    </source>
</evidence>
<evidence type="ECO:0000313" key="1">
    <source>
        <dbReference type="EMBL" id="CAH6719483.1"/>
    </source>
</evidence>
<accession>A0ACA9Y3D4</accession>
<name>A0ACA9Y3D4_9ASCO</name>
<dbReference type="Proteomes" id="UP001152531">
    <property type="component" value="Unassembled WGS sequence"/>
</dbReference>
<dbReference type="EMBL" id="CALSDN010000002">
    <property type="protein sequence ID" value="CAH6719483.1"/>
    <property type="molecule type" value="Genomic_DNA"/>
</dbReference>
<keyword evidence="2" id="KW-1185">Reference proteome</keyword>
<protein>
    <submittedName>
        <fullName evidence="1">Uncharacterized protein</fullName>
    </submittedName>
</protein>
<sequence>MEPVKSIKSNKSIQENNGDDLKSKENDLEKQVSNQEYETISTDESNGPKKFSWPWIKSRIPYYRLICHLIIGSFFTGWWLSIIIQDKHRHQWLIPTVLWGMIMLRLITFHWKVLHQLLYVASIPWNYSTNIIYNKLLPQRYQRLLAGAAITVAVILLGTFVPTETPYSRREDRAVSLFGVIVAIFGLWATSRTRSKINWNTVIGGMLMQFIIALFVLRTKAGYDIFNFISTLARELLSFAKDGVAFLTSTDVSQLGMFFFSVLPAVAFFIAFVHIWFYFGVIQWAIGKFAYFFFWTLRVSGAEAIVTAASPFIGQGESAILIKDLLPYLTKAEIHQVMCAGFATISGSVLVGYIGLGLNAQALVSSCVMSIPCSLAVSKLRYPETEEPLTSGKIFMPKVDEGDHEPQNVLQAFANGATLGLRIAGTLMIQCLCIIGIVALINGLLTWFGNFWNINQLSLELIFSYLLYPVGFLLGTPRNEILQVSRLIAIKTTQNEFVAYNQLVNISPYKDMSDRGTLIATYALCGFANFGSVGITIGVLNAICPGRGKDISAAIGSAFLCGAVSTLISAAIAGMVIHDLDGFITRH</sequence>